<organism evidence="2 3">
    <name type="scientific">Streptosporangium subroseum</name>
    <dbReference type="NCBI Taxonomy" id="106412"/>
    <lineage>
        <taxon>Bacteria</taxon>
        <taxon>Bacillati</taxon>
        <taxon>Actinomycetota</taxon>
        <taxon>Actinomycetes</taxon>
        <taxon>Streptosporangiales</taxon>
        <taxon>Streptosporangiaceae</taxon>
        <taxon>Streptosporangium</taxon>
    </lineage>
</organism>
<sequence>MFRRRLAAVAITVALAATSAVSSTPAAATSSAALYTDISVTVTLAQCPRGARGVKRVNITITTPGTSGSNWNGDTVSGLKAFTGNNLVQGTNFCQTGTGIFGGGIGYYNTWQVYRYFSCSGQRTYV</sequence>
<keyword evidence="1" id="KW-0732">Signal</keyword>
<accession>A0A239P5D8</accession>
<evidence type="ECO:0000256" key="1">
    <source>
        <dbReference type="SAM" id="SignalP"/>
    </source>
</evidence>
<dbReference type="AlphaFoldDB" id="A0A239P5D8"/>
<keyword evidence="3" id="KW-1185">Reference proteome</keyword>
<feature type="signal peptide" evidence="1">
    <location>
        <begin position="1"/>
        <end position="28"/>
    </location>
</feature>
<evidence type="ECO:0000313" key="2">
    <source>
        <dbReference type="EMBL" id="SNT61963.1"/>
    </source>
</evidence>
<reference evidence="2 3" key="1">
    <citation type="submission" date="2017-06" db="EMBL/GenBank/DDBJ databases">
        <authorList>
            <person name="Kim H.J."/>
            <person name="Triplett B.A."/>
        </authorList>
    </citation>
    <scope>NUCLEOTIDE SEQUENCE [LARGE SCALE GENOMIC DNA]</scope>
    <source>
        <strain evidence="2 3">CGMCC 4.2132</strain>
    </source>
</reference>
<protein>
    <submittedName>
        <fullName evidence="2">Uncharacterized protein</fullName>
    </submittedName>
</protein>
<dbReference type="RefSeq" id="WP_089213225.1">
    <property type="nucleotide sequence ID" value="NZ_FZOD01000086.1"/>
</dbReference>
<proteinExistence type="predicted"/>
<evidence type="ECO:0000313" key="3">
    <source>
        <dbReference type="Proteomes" id="UP000198282"/>
    </source>
</evidence>
<gene>
    <name evidence="2" type="ORF">SAMN05216276_108631</name>
</gene>
<name>A0A239P5D8_9ACTN</name>
<dbReference type="Proteomes" id="UP000198282">
    <property type="component" value="Unassembled WGS sequence"/>
</dbReference>
<feature type="chain" id="PRO_5012512086" evidence="1">
    <location>
        <begin position="29"/>
        <end position="126"/>
    </location>
</feature>
<dbReference type="EMBL" id="FZOD01000086">
    <property type="protein sequence ID" value="SNT61963.1"/>
    <property type="molecule type" value="Genomic_DNA"/>
</dbReference>